<dbReference type="Pfam" id="PF03995">
    <property type="entry name" value="Inhibitor_I36"/>
    <property type="match status" value="1"/>
</dbReference>
<proteinExistence type="predicted"/>
<dbReference type="AlphaFoldDB" id="A0A366LNI3"/>
<accession>A0A366LNI3</accession>
<evidence type="ECO:0000313" key="1">
    <source>
        <dbReference type="EMBL" id="RBQ14979.1"/>
    </source>
</evidence>
<organism evidence="1 2">
    <name type="scientific">Spongiactinospora rosea</name>
    <dbReference type="NCBI Taxonomy" id="2248750"/>
    <lineage>
        <taxon>Bacteria</taxon>
        <taxon>Bacillati</taxon>
        <taxon>Actinomycetota</taxon>
        <taxon>Actinomycetes</taxon>
        <taxon>Streptosporangiales</taxon>
        <taxon>Streptosporangiaceae</taxon>
        <taxon>Spongiactinospora</taxon>
    </lineage>
</organism>
<keyword evidence="2" id="KW-1185">Reference proteome</keyword>
<reference evidence="1 2" key="1">
    <citation type="submission" date="2018-06" db="EMBL/GenBank/DDBJ databases">
        <title>Sphaerisporangium craniellae sp. nov., isolated from a marine sponge in the South China Sea.</title>
        <authorList>
            <person name="Li L."/>
        </authorList>
    </citation>
    <scope>NUCLEOTIDE SEQUENCE [LARGE SCALE GENOMIC DNA]</scope>
    <source>
        <strain evidence="1 2">LHW63015</strain>
    </source>
</reference>
<protein>
    <submittedName>
        <fullName evidence="1">Uncharacterized protein</fullName>
    </submittedName>
</protein>
<evidence type="ECO:0000313" key="2">
    <source>
        <dbReference type="Proteomes" id="UP000253303"/>
    </source>
</evidence>
<comment type="caution">
    <text evidence="1">The sequence shown here is derived from an EMBL/GenBank/DDBJ whole genome shotgun (WGS) entry which is preliminary data.</text>
</comment>
<gene>
    <name evidence="1" type="ORF">DP939_37980</name>
</gene>
<dbReference type="Proteomes" id="UP000253303">
    <property type="component" value="Unassembled WGS sequence"/>
</dbReference>
<dbReference type="OrthoDB" id="3450116at2"/>
<name>A0A366LNI3_9ACTN</name>
<dbReference type="EMBL" id="QMEY01000027">
    <property type="protein sequence ID" value="RBQ14979.1"/>
    <property type="molecule type" value="Genomic_DNA"/>
</dbReference>
<dbReference type="Gene3D" id="2.60.20.10">
    <property type="entry name" value="Crystallins"/>
    <property type="match status" value="1"/>
</dbReference>
<sequence>MARPVSEIKIYEQNRLADRSPGDDGLTARWTVRCGSGEIRIGSWINGLTSSIWNRTGYTVCFYEHINASGRELIRIGPGGWSNNVGSGANDKISSYTFC</sequence>
<dbReference type="RefSeq" id="WP_113985675.1">
    <property type="nucleotide sequence ID" value="NZ_QMEY01000027.1"/>
</dbReference>